<protein>
    <recommendedName>
        <fullName evidence="4">Lipoprotein</fullName>
    </recommendedName>
</protein>
<evidence type="ECO:0000313" key="2">
    <source>
        <dbReference type="EMBL" id="ASP20710.1"/>
    </source>
</evidence>
<organism evidence="2 3">
    <name type="scientific">Antarctobacter heliothermus</name>
    <dbReference type="NCBI Taxonomy" id="74033"/>
    <lineage>
        <taxon>Bacteria</taxon>
        <taxon>Pseudomonadati</taxon>
        <taxon>Pseudomonadota</taxon>
        <taxon>Alphaproteobacteria</taxon>
        <taxon>Rhodobacterales</taxon>
        <taxon>Roseobacteraceae</taxon>
        <taxon>Antarctobacter</taxon>
    </lineage>
</organism>
<dbReference type="EMBL" id="CP022540">
    <property type="protein sequence ID" value="ASP20710.1"/>
    <property type="molecule type" value="Genomic_DNA"/>
</dbReference>
<dbReference type="AlphaFoldDB" id="A0A222E3I5"/>
<evidence type="ECO:0008006" key="4">
    <source>
        <dbReference type="Google" id="ProtNLM"/>
    </source>
</evidence>
<dbReference type="PROSITE" id="PS51257">
    <property type="entry name" value="PROKAR_LIPOPROTEIN"/>
    <property type="match status" value="1"/>
</dbReference>
<keyword evidence="1" id="KW-0732">Signal</keyword>
<gene>
    <name evidence="2" type="ORF">ANTHELSMS3_02030</name>
</gene>
<reference evidence="2 3" key="1">
    <citation type="submission" date="2017-07" db="EMBL/GenBank/DDBJ databases">
        <title>Genome Sequence of Antarctobacter heliothermus Strain SMS3 Isolated from a culture of the Diatom Skeletonema marinoi.</title>
        <authorList>
            <person name="Topel M."/>
            <person name="Pinder M.I.M."/>
            <person name="Johansson O.N."/>
            <person name="Kourtchenko O."/>
            <person name="Godhe A."/>
            <person name="Clarke A.K."/>
        </authorList>
    </citation>
    <scope>NUCLEOTIDE SEQUENCE [LARGE SCALE GENOMIC DNA]</scope>
    <source>
        <strain evidence="2 3">SMS3</strain>
    </source>
</reference>
<dbReference type="Proteomes" id="UP000203589">
    <property type="component" value="Chromosome"/>
</dbReference>
<dbReference type="KEGG" id="aht:ANTHELSMS3_02030"/>
<evidence type="ECO:0000256" key="1">
    <source>
        <dbReference type="SAM" id="SignalP"/>
    </source>
</evidence>
<feature type="signal peptide" evidence="1">
    <location>
        <begin position="1"/>
        <end position="17"/>
    </location>
</feature>
<feature type="chain" id="PRO_5012329867" description="Lipoprotein" evidence="1">
    <location>
        <begin position="18"/>
        <end position="162"/>
    </location>
</feature>
<name>A0A222E3I5_9RHOB</name>
<dbReference type="OrthoDB" id="7426224at2"/>
<dbReference type="RefSeq" id="WP_094034738.1">
    <property type="nucleotide sequence ID" value="NZ_CP022540.1"/>
</dbReference>
<accession>A0A222E3I5</accession>
<evidence type="ECO:0000313" key="3">
    <source>
        <dbReference type="Proteomes" id="UP000203589"/>
    </source>
</evidence>
<keyword evidence="3" id="KW-1185">Reference proteome</keyword>
<sequence length="162" mass="17788">MLRLLPLILLAAGPAAAACSSADTTFLWCRIEGSSKQLEVCAEPYGAVYRYGPHGRPELELVERYDTLDYRPWPGVGRDIWEEVAFHNGGYTYLVHGGVDRQYQGNNLANAMYGGVTVSQGGREIASLTCERPAIDFPYSNGLSDGKARAGLRWEPGVGWVY</sequence>
<proteinExistence type="predicted"/>